<dbReference type="Gene3D" id="1.25.40.20">
    <property type="entry name" value="Ankyrin repeat-containing domain"/>
    <property type="match status" value="1"/>
</dbReference>
<protein>
    <submittedName>
        <fullName evidence="2">Uncharacterized protein</fullName>
    </submittedName>
</protein>
<reference evidence="2 3" key="1">
    <citation type="submission" date="2023-03" db="EMBL/GenBank/DDBJ databases">
        <title>WGS of Gossypium arboreum.</title>
        <authorList>
            <person name="Yu D."/>
        </authorList>
    </citation>
    <scope>NUCLEOTIDE SEQUENCE [LARGE SCALE GENOMIC DNA]</scope>
    <source>
        <tissue evidence="2">Leaf</tissue>
    </source>
</reference>
<evidence type="ECO:0000256" key="1">
    <source>
        <dbReference type="SAM" id="MobiDB-lite"/>
    </source>
</evidence>
<proteinExistence type="predicted"/>
<organism evidence="2 3">
    <name type="scientific">Gossypium arboreum</name>
    <name type="common">Tree cotton</name>
    <name type="synonym">Gossypium nanking</name>
    <dbReference type="NCBI Taxonomy" id="29729"/>
    <lineage>
        <taxon>Eukaryota</taxon>
        <taxon>Viridiplantae</taxon>
        <taxon>Streptophyta</taxon>
        <taxon>Embryophyta</taxon>
        <taxon>Tracheophyta</taxon>
        <taxon>Spermatophyta</taxon>
        <taxon>Magnoliopsida</taxon>
        <taxon>eudicotyledons</taxon>
        <taxon>Gunneridae</taxon>
        <taxon>Pentapetalae</taxon>
        <taxon>rosids</taxon>
        <taxon>malvids</taxon>
        <taxon>Malvales</taxon>
        <taxon>Malvaceae</taxon>
        <taxon>Malvoideae</taxon>
        <taxon>Gossypium</taxon>
    </lineage>
</organism>
<evidence type="ECO:0000313" key="2">
    <source>
        <dbReference type="EMBL" id="KAK5831003.1"/>
    </source>
</evidence>
<feature type="compositionally biased region" description="Basic and acidic residues" evidence="1">
    <location>
        <begin position="1"/>
        <end position="15"/>
    </location>
</feature>
<feature type="region of interest" description="Disordered" evidence="1">
    <location>
        <begin position="1"/>
        <end position="29"/>
    </location>
</feature>
<dbReference type="SUPFAM" id="SSF48403">
    <property type="entry name" value="Ankyrin repeat"/>
    <property type="match status" value="1"/>
</dbReference>
<dbReference type="EMBL" id="JARKNE010000005">
    <property type="protein sequence ID" value="KAK5831003.1"/>
    <property type="molecule type" value="Genomic_DNA"/>
</dbReference>
<gene>
    <name evidence="2" type="ORF">PVK06_014798</name>
</gene>
<sequence length="125" mass="13508">MPEKDWDQTGDHTVEDGLVGEAGASGSNRTSTRLTLYAPLHQAAMKGGAANVRITNRLETTLDIAVRARHIGFVEEVVKLMSVSDLEQRDKSSNIALFVAADSGITRIAEVMVKKNKLFAGLRGN</sequence>
<name>A0ABR0PW51_GOSAR</name>
<evidence type="ECO:0000313" key="3">
    <source>
        <dbReference type="Proteomes" id="UP001358586"/>
    </source>
</evidence>
<comment type="caution">
    <text evidence="2">The sequence shown here is derived from an EMBL/GenBank/DDBJ whole genome shotgun (WGS) entry which is preliminary data.</text>
</comment>
<accession>A0ABR0PW51</accession>
<dbReference type="Proteomes" id="UP001358586">
    <property type="component" value="Chromosome 5"/>
</dbReference>
<keyword evidence="3" id="KW-1185">Reference proteome</keyword>
<dbReference type="InterPro" id="IPR036770">
    <property type="entry name" value="Ankyrin_rpt-contain_sf"/>
</dbReference>